<reference evidence="4 5" key="1">
    <citation type="submission" date="2017-03" db="EMBL/GenBank/DDBJ databases">
        <authorList>
            <person name="Afonso C.L."/>
            <person name="Miller P.J."/>
            <person name="Scott M.A."/>
            <person name="Spackman E."/>
            <person name="Goraichik I."/>
            <person name="Dimitrov K.M."/>
            <person name="Suarez D.L."/>
            <person name="Swayne D.E."/>
        </authorList>
    </citation>
    <scope>NUCLEOTIDE SEQUENCE [LARGE SCALE GENOMIC DNA]</scope>
    <source>
        <strain evidence="4 5">CECT 8110</strain>
    </source>
</reference>
<dbReference type="EMBL" id="FWFU01000003">
    <property type="protein sequence ID" value="SLN48626.1"/>
    <property type="molecule type" value="Genomic_DNA"/>
</dbReference>
<proteinExistence type="predicted"/>
<dbReference type="Proteomes" id="UP000193207">
    <property type="component" value="Unassembled WGS sequence"/>
</dbReference>
<evidence type="ECO:0000313" key="5">
    <source>
        <dbReference type="Proteomes" id="UP000193207"/>
    </source>
</evidence>
<protein>
    <recommendedName>
        <fullName evidence="3">SHOCT domain-containing protein</fullName>
    </recommendedName>
</protein>
<dbReference type="RefSeq" id="WP_245962850.1">
    <property type="nucleotide sequence ID" value="NZ_FWFU01000003.1"/>
</dbReference>
<keyword evidence="2" id="KW-0732">Signal</keyword>
<gene>
    <name evidence="4" type="ORF">ROH8110_02604</name>
</gene>
<keyword evidence="5" id="KW-1185">Reference proteome</keyword>
<feature type="transmembrane region" description="Helical" evidence="1">
    <location>
        <begin position="48"/>
        <end position="69"/>
    </location>
</feature>
<keyword evidence="1" id="KW-0812">Transmembrane</keyword>
<keyword evidence="1" id="KW-0472">Membrane</keyword>
<name>A0A1X6ZEB2_9RHOB</name>
<organism evidence="4 5">
    <name type="scientific">Roseovarius halotolerans</name>
    <dbReference type="NCBI Taxonomy" id="505353"/>
    <lineage>
        <taxon>Bacteria</taxon>
        <taxon>Pseudomonadati</taxon>
        <taxon>Pseudomonadota</taxon>
        <taxon>Alphaproteobacteria</taxon>
        <taxon>Rhodobacterales</taxon>
        <taxon>Roseobacteraceae</taxon>
        <taxon>Roseovarius</taxon>
    </lineage>
</organism>
<feature type="signal peptide" evidence="2">
    <location>
        <begin position="1"/>
        <end position="24"/>
    </location>
</feature>
<evidence type="ECO:0000259" key="3">
    <source>
        <dbReference type="Pfam" id="PF09851"/>
    </source>
</evidence>
<dbReference type="InterPro" id="IPR018649">
    <property type="entry name" value="SHOCT"/>
</dbReference>
<evidence type="ECO:0000256" key="2">
    <source>
        <dbReference type="SAM" id="SignalP"/>
    </source>
</evidence>
<feature type="chain" id="PRO_5013390095" description="SHOCT domain-containing protein" evidence="2">
    <location>
        <begin position="25"/>
        <end position="107"/>
    </location>
</feature>
<dbReference type="Pfam" id="PF09851">
    <property type="entry name" value="SHOCT"/>
    <property type="match status" value="1"/>
</dbReference>
<feature type="domain" description="SHOCT" evidence="3">
    <location>
        <begin position="79"/>
        <end position="105"/>
    </location>
</feature>
<dbReference type="AlphaFoldDB" id="A0A1X6ZEB2"/>
<evidence type="ECO:0000313" key="4">
    <source>
        <dbReference type="EMBL" id="SLN48626.1"/>
    </source>
</evidence>
<keyword evidence="1" id="KW-1133">Transmembrane helix</keyword>
<accession>A0A1X6ZEB2</accession>
<evidence type="ECO:0000256" key="1">
    <source>
        <dbReference type="SAM" id="Phobius"/>
    </source>
</evidence>
<sequence length="107" mass="11918">MSTYMMSMKTCVSALLASTVPALADPGSNGNDTFGHMMWGGAHGWWGGLGMILFWGLIIAVAVFVFRMLTSNRVGETRDAIDILKERYARGEIDEDEFQRRKQQLQG</sequence>